<accession>E4N7F2</accession>
<name>E4N7F2_KITSK</name>
<dbReference type="InterPro" id="IPR000873">
    <property type="entry name" value="AMP-dep_synth/lig_dom"/>
</dbReference>
<dbReference type="PANTHER" id="PTHR43767:SF12">
    <property type="entry name" value="AMP-DEPENDENT SYNTHETASE AND LIGASE"/>
    <property type="match status" value="1"/>
</dbReference>
<sequence>MGNLATNLQDTAGQYPLRPALRSDGELLSYADLDEFSGRVAGGLRAHGVRAGDRVALALAPGTALPVLLYGVLRLGAVAVLLPGGRAGTGAHGAEVLFATGRGEGQEEDGDVAVRIAVGPDFLDQLAFWPLRAEVVYRADDDPAVLHHATGPGAPVAHDHGTLRARAYADATAGAGIEPGDVVRGCCPPEAAAGGPCGLHATVLAGACLVLDGPTARPCPCSARER</sequence>
<dbReference type="HOGENOM" id="CLU_065806_0_0_11"/>
<dbReference type="InterPro" id="IPR042099">
    <property type="entry name" value="ANL_N_sf"/>
</dbReference>
<dbReference type="STRING" id="452652.KSE_13030"/>
<dbReference type="AlphaFoldDB" id="E4N7F2"/>
<dbReference type="RefSeq" id="WP_014134451.1">
    <property type="nucleotide sequence ID" value="NC_016109.1"/>
</dbReference>
<dbReference type="SUPFAM" id="SSF56801">
    <property type="entry name" value="Acetyl-CoA synthetase-like"/>
    <property type="match status" value="1"/>
</dbReference>
<keyword evidence="3" id="KW-1185">Reference proteome</keyword>
<protein>
    <recommendedName>
        <fullName evidence="1">AMP-dependent synthetase/ligase domain-containing protein</fullName>
    </recommendedName>
</protein>
<dbReference type="Gene3D" id="3.40.50.12780">
    <property type="entry name" value="N-terminal domain of ligase-like"/>
    <property type="match status" value="1"/>
</dbReference>
<dbReference type="KEGG" id="ksk:KSE_13030"/>
<evidence type="ECO:0000313" key="3">
    <source>
        <dbReference type="Proteomes" id="UP000007076"/>
    </source>
</evidence>
<dbReference type="EMBL" id="AP010968">
    <property type="protein sequence ID" value="BAJ27133.1"/>
    <property type="molecule type" value="Genomic_DNA"/>
</dbReference>
<evidence type="ECO:0000313" key="2">
    <source>
        <dbReference type="EMBL" id="BAJ27133.1"/>
    </source>
</evidence>
<dbReference type="PANTHER" id="PTHR43767">
    <property type="entry name" value="LONG-CHAIN-FATTY-ACID--COA LIGASE"/>
    <property type="match status" value="1"/>
</dbReference>
<dbReference type="eggNOG" id="COG0365">
    <property type="taxonomic scope" value="Bacteria"/>
</dbReference>
<gene>
    <name evidence="2" type="ordered locus">KSE_13030</name>
</gene>
<dbReference type="InterPro" id="IPR050237">
    <property type="entry name" value="ATP-dep_AMP-bd_enzyme"/>
</dbReference>
<proteinExistence type="predicted"/>
<organism evidence="2 3">
    <name type="scientific">Kitasatospora setae (strain ATCC 33774 / DSM 43861 / JCM 3304 / KCC A-0304 / NBRC 14216 / KM-6054)</name>
    <name type="common">Streptomyces setae</name>
    <dbReference type="NCBI Taxonomy" id="452652"/>
    <lineage>
        <taxon>Bacteria</taxon>
        <taxon>Bacillati</taxon>
        <taxon>Actinomycetota</taxon>
        <taxon>Actinomycetes</taxon>
        <taxon>Kitasatosporales</taxon>
        <taxon>Streptomycetaceae</taxon>
        <taxon>Kitasatospora</taxon>
    </lineage>
</organism>
<feature type="domain" description="AMP-dependent synthetase/ligase" evidence="1">
    <location>
        <begin position="9"/>
        <end position="211"/>
    </location>
</feature>
<reference evidence="2 3" key="1">
    <citation type="journal article" date="2010" name="DNA Res.">
        <title>Genome sequence of Kitasatospora setae NBRC 14216T: an evolutionary snapshot of the family Streptomycetaceae.</title>
        <authorList>
            <person name="Ichikawa N."/>
            <person name="Oguchi A."/>
            <person name="Ikeda H."/>
            <person name="Ishikawa J."/>
            <person name="Kitani S."/>
            <person name="Watanabe Y."/>
            <person name="Nakamura S."/>
            <person name="Katano Y."/>
            <person name="Kishi E."/>
            <person name="Sasagawa M."/>
            <person name="Ankai A."/>
            <person name="Fukui S."/>
            <person name="Hashimoto Y."/>
            <person name="Kamata S."/>
            <person name="Otoguro M."/>
            <person name="Tanikawa S."/>
            <person name="Nihira T."/>
            <person name="Horinouchi S."/>
            <person name="Ohnishi Y."/>
            <person name="Hayakawa M."/>
            <person name="Kuzuyama T."/>
            <person name="Arisawa A."/>
            <person name="Nomoto F."/>
            <person name="Miura H."/>
            <person name="Takahashi Y."/>
            <person name="Fujita N."/>
        </authorList>
    </citation>
    <scope>NUCLEOTIDE SEQUENCE [LARGE SCALE GENOMIC DNA]</scope>
    <source>
        <strain evidence="3">ATCC 33774 / DSM 43861 / JCM 3304 / KCC A-0304 / NBRC 14216 / KM-6054</strain>
    </source>
</reference>
<dbReference type="Pfam" id="PF00501">
    <property type="entry name" value="AMP-binding"/>
    <property type="match status" value="1"/>
</dbReference>
<dbReference type="PATRIC" id="fig|452652.3.peg.1299"/>
<dbReference type="Proteomes" id="UP000007076">
    <property type="component" value="Chromosome"/>
</dbReference>
<evidence type="ECO:0000259" key="1">
    <source>
        <dbReference type="Pfam" id="PF00501"/>
    </source>
</evidence>